<feature type="domain" description="RNase H type-1" evidence="1">
    <location>
        <begin position="10"/>
        <end position="75"/>
    </location>
</feature>
<dbReference type="Gene3D" id="3.30.420.10">
    <property type="entry name" value="Ribonuclease H-like superfamily/Ribonuclease H"/>
    <property type="match status" value="1"/>
</dbReference>
<dbReference type="CDD" id="cd06222">
    <property type="entry name" value="RNase_H_like"/>
    <property type="match status" value="1"/>
</dbReference>
<dbReference type="InterPro" id="IPR036397">
    <property type="entry name" value="RNaseH_sf"/>
</dbReference>
<keyword evidence="3" id="KW-1185">Reference proteome</keyword>
<dbReference type="PANTHER" id="PTHR47723">
    <property type="entry name" value="OS05G0353850 PROTEIN"/>
    <property type="match status" value="1"/>
</dbReference>
<proteinExistence type="predicted"/>
<dbReference type="InterPro" id="IPR044730">
    <property type="entry name" value="RNase_H-like_dom_plant"/>
</dbReference>
<dbReference type="SUPFAM" id="SSF53098">
    <property type="entry name" value="Ribonuclease H-like"/>
    <property type="match status" value="1"/>
</dbReference>
<dbReference type="InterPro" id="IPR053151">
    <property type="entry name" value="RNase_H-like"/>
</dbReference>
<dbReference type="AlphaFoldDB" id="A0AAD9TML6"/>
<gene>
    <name evidence="2" type="ORF">Ddye_026100</name>
</gene>
<evidence type="ECO:0000259" key="1">
    <source>
        <dbReference type="Pfam" id="PF13456"/>
    </source>
</evidence>
<dbReference type="Proteomes" id="UP001280121">
    <property type="component" value="Unassembled WGS sequence"/>
</dbReference>
<dbReference type="Pfam" id="PF13456">
    <property type="entry name" value="RVT_3"/>
    <property type="match status" value="1"/>
</dbReference>
<sequence>MISEMIAIDGGGGVVRDHLKTWVIGFALNKGSGRVLKAELWSILEGLKLVWQYGFRKIIVEIDSKLAVDIPSKASPHCHLFFYNNSGLSNRRRMGSSMMLLDSREAQVTTLRQAVDDM</sequence>
<evidence type="ECO:0000313" key="2">
    <source>
        <dbReference type="EMBL" id="KAK2638305.1"/>
    </source>
</evidence>
<organism evidence="2 3">
    <name type="scientific">Dipteronia dyeriana</name>
    <dbReference type="NCBI Taxonomy" id="168575"/>
    <lineage>
        <taxon>Eukaryota</taxon>
        <taxon>Viridiplantae</taxon>
        <taxon>Streptophyta</taxon>
        <taxon>Embryophyta</taxon>
        <taxon>Tracheophyta</taxon>
        <taxon>Spermatophyta</taxon>
        <taxon>Magnoliopsida</taxon>
        <taxon>eudicotyledons</taxon>
        <taxon>Gunneridae</taxon>
        <taxon>Pentapetalae</taxon>
        <taxon>rosids</taxon>
        <taxon>malvids</taxon>
        <taxon>Sapindales</taxon>
        <taxon>Sapindaceae</taxon>
        <taxon>Hippocastanoideae</taxon>
        <taxon>Acereae</taxon>
        <taxon>Dipteronia</taxon>
    </lineage>
</organism>
<comment type="caution">
    <text evidence="2">The sequence shown here is derived from an EMBL/GenBank/DDBJ whole genome shotgun (WGS) entry which is preliminary data.</text>
</comment>
<name>A0AAD9TML6_9ROSI</name>
<dbReference type="InterPro" id="IPR012337">
    <property type="entry name" value="RNaseH-like_sf"/>
</dbReference>
<dbReference type="EMBL" id="JANJYI010000008">
    <property type="protein sequence ID" value="KAK2638305.1"/>
    <property type="molecule type" value="Genomic_DNA"/>
</dbReference>
<dbReference type="InterPro" id="IPR002156">
    <property type="entry name" value="RNaseH_domain"/>
</dbReference>
<dbReference type="GO" id="GO:0003676">
    <property type="term" value="F:nucleic acid binding"/>
    <property type="evidence" value="ECO:0007669"/>
    <property type="project" value="InterPro"/>
</dbReference>
<reference evidence="2" key="1">
    <citation type="journal article" date="2023" name="Plant J.">
        <title>Genome sequences and population genomics provide insights into the demographic history, inbreeding, and mutation load of two 'living fossil' tree species of Dipteronia.</title>
        <authorList>
            <person name="Feng Y."/>
            <person name="Comes H.P."/>
            <person name="Chen J."/>
            <person name="Zhu S."/>
            <person name="Lu R."/>
            <person name="Zhang X."/>
            <person name="Li P."/>
            <person name="Qiu J."/>
            <person name="Olsen K.M."/>
            <person name="Qiu Y."/>
        </authorList>
    </citation>
    <scope>NUCLEOTIDE SEQUENCE</scope>
    <source>
        <strain evidence="2">KIB01</strain>
    </source>
</reference>
<dbReference type="PANTHER" id="PTHR47723:SF19">
    <property type="entry name" value="POLYNUCLEOTIDYL TRANSFERASE, RIBONUCLEASE H-LIKE SUPERFAMILY PROTEIN"/>
    <property type="match status" value="1"/>
</dbReference>
<protein>
    <recommendedName>
        <fullName evidence="1">RNase H type-1 domain-containing protein</fullName>
    </recommendedName>
</protein>
<accession>A0AAD9TML6</accession>
<evidence type="ECO:0000313" key="3">
    <source>
        <dbReference type="Proteomes" id="UP001280121"/>
    </source>
</evidence>
<dbReference type="GO" id="GO:0004523">
    <property type="term" value="F:RNA-DNA hybrid ribonuclease activity"/>
    <property type="evidence" value="ECO:0007669"/>
    <property type="project" value="InterPro"/>
</dbReference>